<protein>
    <submittedName>
        <fullName evidence="5">GntR family transcriptional regulator</fullName>
    </submittedName>
</protein>
<dbReference type="InterPro" id="IPR028082">
    <property type="entry name" value="Peripla_BP_I"/>
</dbReference>
<evidence type="ECO:0000313" key="5">
    <source>
        <dbReference type="EMBL" id="RDY30847.1"/>
    </source>
</evidence>
<dbReference type="PANTHER" id="PTHR30146">
    <property type="entry name" value="LACI-RELATED TRANSCRIPTIONAL REPRESSOR"/>
    <property type="match status" value="1"/>
</dbReference>
<feature type="domain" description="HTH gntR-type" evidence="4">
    <location>
        <begin position="4"/>
        <end position="72"/>
    </location>
</feature>
<dbReference type="GO" id="GO:0003700">
    <property type="term" value="F:DNA-binding transcription factor activity"/>
    <property type="evidence" value="ECO:0007669"/>
    <property type="project" value="InterPro"/>
</dbReference>
<comment type="caution">
    <text evidence="5">The sequence shown here is derived from an EMBL/GenBank/DDBJ whole genome shotgun (WGS) entry which is preliminary data.</text>
</comment>
<dbReference type="InterPro" id="IPR036390">
    <property type="entry name" value="WH_DNA-bd_sf"/>
</dbReference>
<dbReference type="PANTHER" id="PTHR30146:SF150">
    <property type="entry name" value="ARABINOSE METABOLISM TRANSCRIPTIONAL REPRESSOR"/>
    <property type="match status" value="1"/>
</dbReference>
<dbReference type="RefSeq" id="WP_094378014.1">
    <property type="nucleotide sequence ID" value="NZ_NOKA02000027.1"/>
</dbReference>
<evidence type="ECO:0000256" key="3">
    <source>
        <dbReference type="ARBA" id="ARBA00023163"/>
    </source>
</evidence>
<organism evidence="5 6">
    <name type="scientific">Lachnotalea glycerini</name>
    <dbReference type="NCBI Taxonomy" id="1763509"/>
    <lineage>
        <taxon>Bacteria</taxon>
        <taxon>Bacillati</taxon>
        <taxon>Bacillota</taxon>
        <taxon>Clostridia</taxon>
        <taxon>Lachnospirales</taxon>
        <taxon>Lachnospiraceae</taxon>
        <taxon>Lachnotalea</taxon>
    </lineage>
</organism>
<name>A0A371JDW4_9FIRM</name>
<evidence type="ECO:0000259" key="4">
    <source>
        <dbReference type="PROSITE" id="PS50949"/>
    </source>
</evidence>
<dbReference type="InterPro" id="IPR000524">
    <property type="entry name" value="Tscrpt_reg_HTH_GntR"/>
</dbReference>
<dbReference type="InterPro" id="IPR046335">
    <property type="entry name" value="LacI/GalR-like_sensor"/>
</dbReference>
<proteinExistence type="predicted"/>
<keyword evidence="2" id="KW-0238">DNA-binding</keyword>
<dbReference type="EMBL" id="NOKA02000027">
    <property type="protein sequence ID" value="RDY30847.1"/>
    <property type="molecule type" value="Genomic_DNA"/>
</dbReference>
<dbReference type="PRINTS" id="PR00035">
    <property type="entry name" value="HTHGNTR"/>
</dbReference>
<sequence>MTQQPKYKKLVEWVKAQVESSKLGPGEKLNSENELTEMFQISRQTVRRAIEELEMDGIVERRQGSGTYISNVFKRKTENTMNIAVVTTYVDDYIFPSIIKGMEEVISEAGYTLQIAFTHNSVEKEYSVIKNILDRNMADGIIVEPTKSGIPNPNVELYNEIIAKDIPTIFFNSYYPEIKLPYVVLDDKATGYKAAKHLIDAGHERIAGIFKSDDRQGHLRYAGYVQALSEEGLRLYDENVLWIDTEDLRNLSMESKRVLKRLKDCTGCVCYNDLAAQEVVKICSKHEIKIPEELSLVSIDNSDLAANCKIPLTSVSHPKIELGKMAASNLIQMIRGEIAQASYAFSPELTERKSVKRIN</sequence>
<dbReference type="Proteomes" id="UP000216411">
    <property type="component" value="Unassembled WGS sequence"/>
</dbReference>
<dbReference type="OrthoDB" id="9813468at2"/>
<evidence type="ECO:0000256" key="1">
    <source>
        <dbReference type="ARBA" id="ARBA00023015"/>
    </source>
</evidence>
<dbReference type="Pfam" id="PF13377">
    <property type="entry name" value="Peripla_BP_3"/>
    <property type="match status" value="1"/>
</dbReference>
<dbReference type="CDD" id="cd01541">
    <property type="entry name" value="PBP1_AraR"/>
    <property type="match status" value="1"/>
</dbReference>
<evidence type="ECO:0000313" key="6">
    <source>
        <dbReference type="Proteomes" id="UP000216411"/>
    </source>
</evidence>
<dbReference type="Gene3D" id="1.10.10.10">
    <property type="entry name" value="Winged helix-like DNA-binding domain superfamily/Winged helix DNA-binding domain"/>
    <property type="match status" value="1"/>
</dbReference>
<dbReference type="PROSITE" id="PS50949">
    <property type="entry name" value="HTH_GNTR"/>
    <property type="match status" value="1"/>
</dbReference>
<gene>
    <name evidence="5" type="ORF">CG710_012745</name>
</gene>
<evidence type="ECO:0000256" key="2">
    <source>
        <dbReference type="ARBA" id="ARBA00023125"/>
    </source>
</evidence>
<dbReference type="SMART" id="SM00345">
    <property type="entry name" value="HTH_GNTR"/>
    <property type="match status" value="1"/>
</dbReference>
<keyword evidence="3" id="KW-0804">Transcription</keyword>
<accession>A0A371JDW4</accession>
<dbReference type="InterPro" id="IPR033532">
    <property type="entry name" value="AraR_ligand_bind_dom"/>
</dbReference>
<dbReference type="CDD" id="cd07377">
    <property type="entry name" value="WHTH_GntR"/>
    <property type="match status" value="1"/>
</dbReference>
<dbReference type="SUPFAM" id="SSF46785">
    <property type="entry name" value="Winged helix' DNA-binding domain"/>
    <property type="match status" value="1"/>
</dbReference>
<keyword evidence="6" id="KW-1185">Reference proteome</keyword>
<dbReference type="GO" id="GO:0000976">
    <property type="term" value="F:transcription cis-regulatory region binding"/>
    <property type="evidence" value="ECO:0007669"/>
    <property type="project" value="TreeGrafter"/>
</dbReference>
<dbReference type="AlphaFoldDB" id="A0A371JDW4"/>
<dbReference type="Gene3D" id="3.40.50.2300">
    <property type="match status" value="2"/>
</dbReference>
<dbReference type="Pfam" id="PF00392">
    <property type="entry name" value="GntR"/>
    <property type="match status" value="1"/>
</dbReference>
<reference evidence="5 6" key="1">
    <citation type="journal article" date="2017" name="Genome Announc.">
        <title>Draft Genome Sequence of a Sporulating and Motile Strain of Lachnotalea glycerini Isolated from Water in Quebec City, Canada.</title>
        <authorList>
            <person name="Maheux A.F."/>
            <person name="Boudreau D.K."/>
            <person name="Berube E."/>
            <person name="Boissinot M."/>
            <person name="Raymond F."/>
            <person name="Brodeur S."/>
            <person name="Corbeil J."/>
            <person name="Isabel S."/>
            <person name="Omar R.F."/>
            <person name="Bergeron M.G."/>
        </authorList>
    </citation>
    <scope>NUCLEOTIDE SEQUENCE [LARGE SCALE GENOMIC DNA]</scope>
    <source>
        <strain evidence="5 6">CCRI-19302</strain>
    </source>
</reference>
<dbReference type="SUPFAM" id="SSF53822">
    <property type="entry name" value="Periplasmic binding protein-like I"/>
    <property type="match status" value="1"/>
</dbReference>
<dbReference type="InterPro" id="IPR036388">
    <property type="entry name" value="WH-like_DNA-bd_sf"/>
</dbReference>
<keyword evidence="1" id="KW-0805">Transcription regulation</keyword>